<gene>
    <name evidence="3" type="ORF">DRW07_05750</name>
</gene>
<evidence type="ECO:0000256" key="1">
    <source>
        <dbReference type="SAM" id="Phobius"/>
    </source>
</evidence>
<protein>
    <recommendedName>
        <fullName evidence="2">DUF6436 domain-containing protein</fullName>
    </recommendedName>
</protein>
<dbReference type="OrthoDB" id="8897581at2"/>
<comment type="caution">
    <text evidence="3">The sequence shown here is derived from an EMBL/GenBank/DDBJ whole genome shotgun (WGS) entry which is preliminary data.</text>
</comment>
<proteinExistence type="predicted"/>
<evidence type="ECO:0000313" key="4">
    <source>
        <dbReference type="Proteomes" id="UP000275281"/>
    </source>
</evidence>
<dbReference type="EMBL" id="RPOK01000002">
    <property type="protein sequence ID" value="RPJ67048.1"/>
    <property type="molecule type" value="Genomic_DNA"/>
</dbReference>
<keyword evidence="1" id="KW-1133">Transmembrane helix</keyword>
<accession>A0A3N5ZBM6</accession>
<feature type="domain" description="DUF6436" evidence="2">
    <location>
        <begin position="50"/>
        <end position="174"/>
    </location>
</feature>
<feature type="transmembrane region" description="Helical" evidence="1">
    <location>
        <begin position="7"/>
        <end position="25"/>
    </location>
</feature>
<keyword evidence="1" id="KW-0472">Membrane</keyword>
<dbReference type="AlphaFoldDB" id="A0A3N5ZBM6"/>
<organism evidence="3 4">
    <name type="scientific">Alteromonas sediminis</name>
    <dbReference type="NCBI Taxonomy" id="2259342"/>
    <lineage>
        <taxon>Bacteria</taxon>
        <taxon>Pseudomonadati</taxon>
        <taxon>Pseudomonadota</taxon>
        <taxon>Gammaproteobacteria</taxon>
        <taxon>Alteromonadales</taxon>
        <taxon>Alteromonadaceae</taxon>
        <taxon>Alteromonas/Salinimonas group</taxon>
        <taxon>Alteromonas</taxon>
    </lineage>
</organism>
<dbReference type="RefSeq" id="WP_124026953.1">
    <property type="nucleotide sequence ID" value="NZ_JBHRSN010000015.1"/>
</dbReference>
<keyword evidence="1" id="KW-0812">Transmembrane</keyword>
<name>A0A3N5ZBM6_9ALTE</name>
<dbReference type="Pfam" id="PF20029">
    <property type="entry name" value="DUF6436"/>
    <property type="match status" value="1"/>
</dbReference>
<dbReference type="Proteomes" id="UP000275281">
    <property type="component" value="Unassembled WGS sequence"/>
</dbReference>
<keyword evidence="4" id="KW-1185">Reference proteome</keyword>
<evidence type="ECO:0000259" key="2">
    <source>
        <dbReference type="Pfam" id="PF20029"/>
    </source>
</evidence>
<evidence type="ECO:0000313" key="3">
    <source>
        <dbReference type="EMBL" id="RPJ67048.1"/>
    </source>
</evidence>
<dbReference type="InterPro" id="IPR045494">
    <property type="entry name" value="DUF6436"/>
</dbReference>
<reference evidence="3 4" key="1">
    <citation type="submission" date="2018-11" db="EMBL/GenBank/DDBJ databases">
        <authorList>
            <person name="Ye M.-Q."/>
            <person name="Du Z.-J."/>
        </authorList>
    </citation>
    <scope>NUCLEOTIDE SEQUENCE [LARGE SCALE GENOMIC DNA]</scope>
    <source>
        <strain evidence="3 4">U0105</strain>
    </source>
</reference>
<sequence>MISKISLGIFGAWFCLVVIGLYVSMQTSQSPFDPEYRLANASGVMDFDTQLATQFLAQYEHTANTVFHIQQGDCRCNIYSEQHIRILNNLGRENQLKSKVIDISTAPWLRDWIPSVPAIVVFNETSRLAYLGPYAPGPFCAVADSFVDNIIKTLNTNEYLGAVIIHDTQGCYCNL</sequence>